<dbReference type="FunFam" id="3.40.1110.10:FF:000005">
    <property type="entry name" value="Plasma membrane ATPase"/>
    <property type="match status" value="1"/>
</dbReference>
<dbReference type="SUPFAM" id="SSF81653">
    <property type="entry name" value="Calcium ATPase, transduction domain A"/>
    <property type="match status" value="1"/>
</dbReference>
<dbReference type="PRINTS" id="PR00119">
    <property type="entry name" value="CATATPASE"/>
</dbReference>
<dbReference type="AlphaFoldDB" id="A0AAE0FJ59"/>
<reference evidence="15 16" key="1">
    <citation type="journal article" date="2015" name="Genome Biol. Evol.">
        <title>Comparative Genomics of a Bacterivorous Green Alga Reveals Evolutionary Causalities and Consequences of Phago-Mixotrophic Mode of Nutrition.</title>
        <authorList>
            <person name="Burns J.A."/>
            <person name="Paasch A."/>
            <person name="Narechania A."/>
            <person name="Kim E."/>
        </authorList>
    </citation>
    <scope>NUCLEOTIDE SEQUENCE [LARGE SCALE GENOMIC DNA]</scope>
    <source>
        <strain evidence="15 16">PLY_AMNH</strain>
    </source>
</reference>
<feature type="transmembrane region" description="Helical" evidence="12">
    <location>
        <begin position="262"/>
        <end position="282"/>
    </location>
</feature>
<comment type="caution">
    <text evidence="12">Lacks conserved residue(s) required for the propagation of feature annotation.</text>
</comment>
<feature type="domain" description="Cation-transporting P-type ATPase N-terminal" evidence="14">
    <location>
        <begin position="37"/>
        <end position="105"/>
    </location>
</feature>
<evidence type="ECO:0000256" key="1">
    <source>
        <dbReference type="ARBA" id="ARBA00003417"/>
    </source>
</evidence>
<dbReference type="Proteomes" id="UP001190700">
    <property type="component" value="Unassembled WGS sequence"/>
</dbReference>
<dbReference type="InterPro" id="IPR023298">
    <property type="entry name" value="ATPase_P-typ_TM_dom_sf"/>
</dbReference>
<dbReference type="GO" id="GO:0005886">
    <property type="term" value="C:plasma membrane"/>
    <property type="evidence" value="ECO:0007669"/>
    <property type="project" value="UniProtKB-SubCell"/>
</dbReference>
<evidence type="ECO:0000256" key="11">
    <source>
        <dbReference type="ARBA" id="ARBA00048122"/>
    </source>
</evidence>
<dbReference type="Gene3D" id="2.70.150.10">
    <property type="entry name" value="Calcium-transporting ATPase, cytoplasmic transduction domain A"/>
    <property type="match status" value="1"/>
</dbReference>
<name>A0AAE0FJ59_9CHLO</name>
<evidence type="ECO:0000256" key="5">
    <source>
        <dbReference type="ARBA" id="ARBA00022692"/>
    </source>
</evidence>
<comment type="subcellular location">
    <subcellularLocation>
        <location evidence="12">Cell membrane</location>
        <topology evidence="12">Multi-pass membrane protein</topology>
    </subcellularLocation>
    <subcellularLocation>
        <location evidence="2">Membrane</location>
        <topology evidence="2">Multi-pass membrane protein</topology>
    </subcellularLocation>
</comment>
<evidence type="ECO:0000256" key="2">
    <source>
        <dbReference type="ARBA" id="ARBA00004141"/>
    </source>
</evidence>
<organism evidence="15 16">
    <name type="scientific">Cymbomonas tetramitiformis</name>
    <dbReference type="NCBI Taxonomy" id="36881"/>
    <lineage>
        <taxon>Eukaryota</taxon>
        <taxon>Viridiplantae</taxon>
        <taxon>Chlorophyta</taxon>
        <taxon>Pyramimonadophyceae</taxon>
        <taxon>Pyramimonadales</taxon>
        <taxon>Pyramimonadaceae</taxon>
        <taxon>Cymbomonas</taxon>
    </lineage>
</organism>
<keyword evidence="9 12" id="KW-1133">Transmembrane helix</keyword>
<keyword evidence="5 12" id="KW-0812">Transmembrane</keyword>
<dbReference type="NCBIfam" id="TIGR01647">
    <property type="entry name" value="ATPase-IIIA_H"/>
    <property type="match status" value="1"/>
</dbReference>
<dbReference type="InterPro" id="IPR059000">
    <property type="entry name" value="ATPase_P-type_domA"/>
</dbReference>
<evidence type="ECO:0000256" key="8">
    <source>
        <dbReference type="ARBA" id="ARBA00022967"/>
    </source>
</evidence>
<feature type="transmembrane region" description="Helical" evidence="12">
    <location>
        <begin position="288"/>
        <end position="310"/>
    </location>
</feature>
<dbReference type="EC" id="7.1.2.1" evidence="12"/>
<evidence type="ECO:0000256" key="12">
    <source>
        <dbReference type="RuleBase" id="RU362083"/>
    </source>
</evidence>
<dbReference type="InterPro" id="IPR006534">
    <property type="entry name" value="P-type_ATPase_IIIA"/>
</dbReference>
<evidence type="ECO:0000256" key="9">
    <source>
        <dbReference type="ARBA" id="ARBA00022989"/>
    </source>
</evidence>
<dbReference type="Pfam" id="PF00690">
    <property type="entry name" value="Cation_ATPase_N"/>
    <property type="match status" value="1"/>
</dbReference>
<evidence type="ECO:0000313" key="15">
    <source>
        <dbReference type="EMBL" id="KAK3260669.1"/>
    </source>
</evidence>
<keyword evidence="12" id="KW-0460">Magnesium</keyword>
<dbReference type="PROSITE" id="PS00154">
    <property type="entry name" value="ATPASE_E1_E2"/>
    <property type="match status" value="1"/>
</dbReference>
<evidence type="ECO:0000256" key="3">
    <source>
        <dbReference type="ARBA" id="ARBA00008804"/>
    </source>
</evidence>
<keyword evidence="10 12" id="KW-0472">Membrane</keyword>
<keyword evidence="8 12" id="KW-1278">Translocase</keyword>
<dbReference type="GO" id="GO:0016887">
    <property type="term" value="F:ATP hydrolysis activity"/>
    <property type="evidence" value="ECO:0007669"/>
    <property type="project" value="InterPro"/>
</dbReference>
<accession>A0AAE0FJ59</accession>
<dbReference type="InterPro" id="IPR018303">
    <property type="entry name" value="ATPase_P-typ_P_site"/>
</dbReference>
<gene>
    <name evidence="15" type="ORF">CYMTET_30385</name>
</gene>
<comment type="caution">
    <text evidence="15">The sequence shown here is derived from an EMBL/GenBank/DDBJ whole genome shotgun (WGS) entry which is preliminary data.</text>
</comment>
<feature type="region of interest" description="Disordered" evidence="13">
    <location>
        <begin position="1"/>
        <end position="27"/>
    </location>
</feature>
<keyword evidence="12" id="KW-0375">Hydrogen ion transport</keyword>
<sequence>MPPKEEKQSLLAQGKQDAYGGADKLEETDPEEDLYYCGHLKSELFNTDHDTGLTSEEAARRLQIFGKNELAEKEDNKWTKLALEFVQPMPLMIWAAVLLELIEAILTGPEFWVDVIVLLVLQLLNVLVGFYEELQAGNAIAKLKESLKPEATVKRDGKFEVINATTIVPGDLCLLGAGGAIPADVKLCGGKTLQVDQAALTGESLPVTMYIGSVALMGSTVCRGEMEAIVSATGSETFFGKTATLINNVDEMAHFEKIFQQINVMLTSAGAFMVIVTFIMLVCRGSDVLETLSFCVVLLISSIPIAMRVVCTTTMALGCRALAAEKAIVARLSAVEELAGMSMLCSDKTGTLTKNVMELQEDLPLFAKGIEKHDVLVAAALAAKWKEPPKDALDTLVLGSIDLEPLDKYIQSDFMPFDPTIKRTEATIERPDGTKFKVTKGAPHVLLEMAHNCDEIKEEVEKKVFELATRGIRSLAVACTNTINGGWVFMGILTFLDPPRSDTKIVIQKAASFGVGIKMITGDHKAIAVEMCNMLGMGNNVLGADKLPVKKPEELDSLPLGRDYCPLVERCDGFAQVFPEHKYLIVQALRQGYETSPGNHHHHIVGMTKSDLLQEVCSPAR</sequence>
<dbReference type="GO" id="GO:0005524">
    <property type="term" value="F:ATP binding"/>
    <property type="evidence" value="ECO:0007669"/>
    <property type="project" value="UniProtKB-UniRule"/>
</dbReference>
<dbReference type="Gene3D" id="3.40.1110.10">
    <property type="entry name" value="Calcium-transporting ATPase, cytoplasmic domain N"/>
    <property type="match status" value="1"/>
</dbReference>
<dbReference type="EMBL" id="LGRX02017518">
    <property type="protein sequence ID" value="KAK3260669.1"/>
    <property type="molecule type" value="Genomic_DNA"/>
</dbReference>
<keyword evidence="16" id="KW-1185">Reference proteome</keyword>
<dbReference type="InterPro" id="IPR023214">
    <property type="entry name" value="HAD_sf"/>
</dbReference>
<evidence type="ECO:0000313" key="16">
    <source>
        <dbReference type="Proteomes" id="UP001190700"/>
    </source>
</evidence>
<evidence type="ECO:0000256" key="4">
    <source>
        <dbReference type="ARBA" id="ARBA00022553"/>
    </source>
</evidence>
<dbReference type="PRINTS" id="PR00120">
    <property type="entry name" value="HATPASE"/>
</dbReference>
<proteinExistence type="inferred from homology"/>
<dbReference type="Pfam" id="PF00122">
    <property type="entry name" value="E1-E2_ATPase"/>
    <property type="match status" value="1"/>
</dbReference>
<dbReference type="SUPFAM" id="SSF81660">
    <property type="entry name" value="Metal cation-transporting ATPase, ATP-binding domain N"/>
    <property type="match status" value="1"/>
</dbReference>
<comment type="function">
    <text evidence="1">The plasma membrane ATPase of plants and fungi is a hydrogen ion pump. The proton gradient it generates drives the active transport of nutrients by H(+)-symport. The resulting external acidification and/or internal alkinization may mediate growth responses.</text>
</comment>
<keyword evidence="6 12" id="KW-0547">Nucleotide-binding</keyword>
<keyword evidence="4" id="KW-0597">Phosphoprotein</keyword>
<dbReference type="SUPFAM" id="SSF81665">
    <property type="entry name" value="Calcium ATPase, transmembrane domain M"/>
    <property type="match status" value="1"/>
</dbReference>
<evidence type="ECO:0000256" key="10">
    <source>
        <dbReference type="ARBA" id="ARBA00023136"/>
    </source>
</evidence>
<dbReference type="GO" id="GO:0008553">
    <property type="term" value="F:P-type proton-exporting transporter activity"/>
    <property type="evidence" value="ECO:0007669"/>
    <property type="project" value="UniProtKB-UniRule"/>
</dbReference>
<dbReference type="NCBIfam" id="TIGR01494">
    <property type="entry name" value="ATPase_P-type"/>
    <property type="match status" value="1"/>
</dbReference>
<dbReference type="GO" id="GO:0120029">
    <property type="term" value="P:proton export across plasma membrane"/>
    <property type="evidence" value="ECO:0007669"/>
    <property type="project" value="UniProtKB-UniRule"/>
</dbReference>
<keyword evidence="7 12" id="KW-0067">ATP-binding</keyword>
<dbReference type="PANTHER" id="PTHR42861">
    <property type="entry name" value="CALCIUM-TRANSPORTING ATPASE"/>
    <property type="match status" value="1"/>
</dbReference>
<evidence type="ECO:0000259" key="14">
    <source>
        <dbReference type="SMART" id="SM00831"/>
    </source>
</evidence>
<dbReference type="InterPro" id="IPR004014">
    <property type="entry name" value="ATPase_P-typ_cation-transptr_N"/>
</dbReference>
<dbReference type="SUPFAM" id="SSF56784">
    <property type="entry name" value="HAD-like"/>
    <property type="match status" value="1"/>
</dbReference>
<dbReference type="InterPro" id="IPR036412">
    <property type="entry name" value="HAD-like_sf"/>
</dbReference>
<keyword evidence="12" id="KW-0406">Ion transport</keyword>
<dbReference type="InterPro" id="IPR008250">
    <property type="entry name" value="ATPase_P-typ_transduc_dom_A_sf"/>
</dbReference>
<evidence type="ECO:0000256" key="7">
    <source>
        <dbReference type="ARBA" id="ARBA00022840"/>
    </source>
</evidence>
<keyword evidence="12" id="KW-0813">Transport</keyword>
<dbReference type="Gene3D" id="3.40.50.1000">
    <property type="entry name" value="HAD superfamily/HAD-like"/>
    <property type="match status" value="1"/>
</dbReference>
<protein>
    <recommendedName>
        <fullName evidence="12">Plasma membrane ATPase</fullName>
        <ecNumber evidence="12">7.1.2.1</ecNumber>
    </recommendedName>
</protein>
<comment type="catalytic activity">
    <reaction evidence="11 12">
        <text>ATP + H2O + H(+)(in) = ADP + phosphate + 2 H(+)(out)</text>
        <dbReference type="Rhea" id="RHEA:20852"/>
        <dbReference type="ChEBI" id="CHEBI:15377"/>
        <dbReference type="ChEBI" id="CHEBI:15378"/>
        <dbReference type="ChEBI" id="CHEBI:30616"/>
        <dbReference type="ChEBI" id="CHEBI:43474"/>
        <dbReference type="ChEBI" id="CHEBI:456216"/>
        <dbReference type="EC" id="7.1.2.1"/>
    </reaction>
</comment>
<dbReference type="Gene3D" id="1.20.1110.10">
    <property type="entry name" value="Calcium-transporting ATPase, transmembrane domain"/>
    <property type="match status" value="1"/>
</dbReference>
<dbReference type="SMART" id="SM00831">
    <property type="entry name" value="Cation_ATPase_N"/>
    <property type="match status" value="1"/>
</dbReference>
<evidence type="ECO:0000256" key="6">
    <source>
        <dbReference type="ARBA" id="ARBA00022741"/>
    </source>
</evidence>
<comment type="similarity">
    <text evidence="3 12">Belongs to the cation transport ATPase (P-type) (TC 3.A.3) family. Type IIIA subfamily.</text>
</comment>
<dbReference type="InterPro" id="IPR001757">
    <property type="entry name" value="P_typ_ATPase"/>
</dbReference>
<dbReference type="InterPro" id="IPR023299">
    <property type="entry name" value="ATPase_P-typ_cyto_dom_N"/>
</dbReference>
<dbReference type="FunFam" id="2.70.150.10:FF:000042">
    <property type="entry name" value="Plasma membrane ATPase"/>
    <property type="match status" value="1"/>
</dbReference>
<evidence type="ECO:0000256" key="13">
    <source>
        <dbReference type="SAM" id="MobiDB-lite"/>
    </source>
</evidence>